<dbReference type="Pfam" id="PF11367">
    <property type="entry name" value="Tail_completion_gp17"/>
    <property type="match status" value="1"/>
</dbReference>
<dbReference type="EMBL" id="AP018907">
    <property type="protein sequence ID" value="BBF93379.1"/>
    <property type="molecule type" value="Genomic_DNA"/>
</dbReference>
<gene>
    <name evidence="1" type="ORF">BLTE_20640</name>
</gene>
<dbReference type="OrthoDB" id="7630456at2"/>
<name>A0A348G1E6_9HYPH</name>
<dbReference type="AlphaFoldDB" id="A0A348G1E6"/>
<sequence>MSAALALQGAVVAALKADAAIAELVGARIYDAVPAEAAFPYLVVDGWDALPDPADAYDGVDIAFVVHAWSRAVGFPETHRLAAAVEGALFEDALSPALAAAGLRLVEIRVERTHALRDPDGHTRHGVVSFEAMLEPI</sequence>
<protein>
    <recommendedName>
        <fullName evidence="3">DUF3168 domain-containing protein</fullName>
    </recommendedName>
</protein>
<dbReference type="InterPro" id="IPR053745">
    <property type="entry name" value="Viral_Tail_Comp_sf"/>
</dbReference>
<evidence type="ECO:0008006" key="3">
    <source>
        <dbReference type="Google" id="ProtNLM"/>
    </source>
</evidence>
<dbReference type="RefSeq" id="WP_126400102.1">
    <property type="nucleotide sequence ID" value="NZ_AP018907.1"/>
</dbReference>
<reference evidence="1 2" key="1">
    <citation type="submission" date="2018-08" db="EMBL/GenBank/DDBJ databases">
        <title>Complete genome sequencing of Blastochloris tepida GI.</title>
        <authorList>
            <person name="Tsukatani Y."/>
            <person name="Mori H."/>
        </authorList>
    </citation>
    <scope>NUCLEOTIDE SEQUENCE [LARGE SCALE GENOMIC DNA]</scope>
    <source>
        <strain evidence="1 2">GI</strain>
    </source>
</reference>
<dbReference type="KEGG" id="blag:BLTE_20640"/>
<organism evidence="1 2">
    <name type="scientific">Blastochloris tepida</name>
    <dbReference type="NCBI Taxonomy" id="2233851"/>
    <lineage>
        <taxon>Bacteria</taxon>
        <taxon>Pseudomonadati</taxon>
        <taxon>Pseudomonadota</taxon>
        <taxon>Alphaproteobacteria</taxon>
        <taxon>Hyphomicrobiales</taxon>
        <taxon>Blastochloridaceae</taxon>
        <taxon>Blastochloris</taxon>
    </lineage>
</organism>
<proteinExistence type="predicted"/>
<dbReference type="InterPro" id="IPR021508">
    <property type="entry name" value="Gp17-like"/>
</dbReference>
<evidence type="ECO:0000313" key="1">
    <source>
        <dbReference type="EMBL" id="BBF93379.1"/>
    </source>
</evidence>
<evidence type="ECO:0000313" key="2">
    <source>
        <dbReference type="Proteomes" id="UP000266934"/>
    </source>
</evidence>
<accession>A0A348G1E6</accession>
<keyword evidence="2" id="KW-1185">Reference proteome</keyword>
<dbReference type="Gene3D" id="3.30.2000.30">
    <property type="match status" value="1"/>
</dbReference>
<dbReference type="Proteomes" id="UP000266934">
    <property type="component" value="Chromosome"/>
</dbReference>